<dbReference type="PROSITE" id="PS00108">
    <property type="entry name" value="PROTEIN_KINASE_ST"/>
    <property type="match status" value="1"/>
</dbReference>
<evidence type="ECO:0000256" key="4">
    <source>
        <dbReference type="ARBA" id="ARBA00022679"/>
    </source>
</evidence>
<dbReference type="GO" id="GO:0004712">
    <property type="term" value="F:protein serine/threonine/tyrosine kinase activity"/>
    <property type="evidence" value="ECO:0007669"/>
    <property type="project" value="UniProtKB-EC"/>
</dbReference>
<dbReference type="AlphaFoldDB" id="A0AAU9KMI5"/>
<keyword evidence="5 11" id="KW-0547">Nucleotide-binding</keyword>
<dbReference type="Proteomes" id="UP001162131">
    <property type="component" value="Unassembled WGS sequence"/>
</dbReference>
<dbReference type="PANTHER" id="PTHR24058:SF22">
    <property type="entry name" value="DUAL SPECIFICITY TYROSINE-PHOSPHORYLATION-REGULATED KINASE 4"/>
    <property type="match status" value="1"/>
</dbReference>
<dbReference type="InterPro" id="IPR017441">
    <property type="entry name" value="Protein_kinase_ATP_BS"/>
</dbReference>
<keyword evidence="6" id="KW-0418">Kinase</keyword>
<comment type="similarity">
    <text evidence="1">Belongs to the protein kinase superfamily. CMGC Ser/Thr protein kinase family. MNB/DYRK subfamily.</text>
</comment>
<dbReference type="EC" id="2.7.12.1" evidence="2"/>
<evidence type="ECO:0000256" key="6">
    <source>
        <dbReference type="ARBA" id="ARBA00022777"/>
    </source>
</evidence>
<keyword evidence="3" id="KW-0723">Serine/threonine-protein kinase</keyword>
<dbReference type="SMART" id="SM00220">
    <property type="entry name" value="S_TKc"/>
    <property type="match status" value="1"/>
</dbReference>
<comment type="caution">
    <text evidence="14">The sequence shown here is derived from an EMBL/GenBank/DDBJ whole genome shotgun (WGS) entry which is preliminary data.</text>
</comment>
<evidence type="ECO:0000256" key="12">
    <source>
        <dbReference type="SAM" id="MobiDB-lite"/>
    </source>
</evidence>
<keyword evidence="7 11" id="KW-0067">ATP-binding</keyword>
<evidence type="ECO:0000259" key="13">
    <source>
        <dbReference type="PROSITE" id="PS50011"/>
    </source>
</evidence>
<dbReference type="InterPro" id="IPR000719">
    <property type="entry name" value="Prot_kinase_dom"/>
</dbReference>
<dbReference type="Gene3D" id="3.30.200.20">
    <property type="entry name" value="Phosphorylase Kinase, domain 1"/>
    <property type="match status" value="1"/>
</dbReference>
<dbReference type="Pfam" id="PF00069">
    <property type="entry name" value="Pkinase"/>
    <property type="match status" value="1"/>
</dbReference>
<dbReference type="SUPFAM" id="SSF56112">
    <property type="entry name" value="Protein kinase-like (PK-like)"/>
    <property type="match status" value="1"/>
</dbReference>
<dbReference type="Gene3D" id="3.30.10.30">
    <property type="entry name" value="DYRK"/>
    <property type="match status" value="1"/>
</dbReference>
<feature type="binding site" evidence="11">
    <location>
        <position position="239"/>
    </location>
    <ligand>
        <name>ATP</name>
        <dbReference type="ChEBI" id="CHEBI:30616"/>
    </ligand>
</feature>
<feature type="region of interest" description="Disordered" evidence="12">
    <location>
        <begin position="1"/>
        <end position="33"/>
    </location>
</feature>
<reference evidence="14" key="1">
    <citation type="submission" date="2021-09" db="EMBL/GenBank/DDBJ databases">
        <authorList>
            <consortium name="AG Swart"/>
            <person name="Singh M."/>
            <person name="Singh A."/>
            <person name="Seah K."/>
            <person name="Emmerich C."/>
        </authorList>
    </citation>
    <scope>NUCLEOTIDE SEQUENCE</scope>
    <source>
        <strain evidence="14">ATCC30299</strain>
    </source>
</reference>
<comment type="catalytic activity">
    <reaction evidence="8">
        <text>L-seryl-[protein] + ATP = O-phospho-L-seryl-[protein] + ADP + H(+)</text>
        <dbReference type="Rhea" id="RHEA:17989"/>
        <dbReference type="Rhea" id="RHEA-COMP:9863"/>
        <dbReference type="Rhea" id="RHEA-COMP:11604"/>
        <dbReference type="ChEBI" id="CHEBI:15378"/>
        <dbReference type="ChEBI" id="CHEBI:29999"/>
        <dbReference type="ChEBI" id="CHEBI:30616"/>
        <dbReference type="ChEBI" id="CHEBI:83421"/>
        <dbReference type="ChEBI" id="CHEBI:456216"/>
        <dbReference type="EC" id="2.7.12.1"/>
    </reaction>
</comment>
<evidence type="ECO:0000256" key="3">
    <source>
        <dbReference type="ARBA" id="ARBA00022527"/>
    </source>
</evidence>
<keyword evidence="4" id="KW-0808">Transferase</keyword>
<evidence type="ECO:0000256" key="8">
    <source>
        <dbReference type="ARBA" id="ARBA00049003"/>
    </source>
</evidence>
<gene>
    <name evidence="14" type="ORF">BSTOLATCC_MIC61154</name>
</gene>
<dbReference type="GO" id="GO:0004674">
    <property type="term" value="F:protein serine/threonine kinase activity"/>
    <property type="evidence" value="ECO:0007669"/>
    <property type="project" value="UniProtKB-KW"/>
</dbReference>
<dbReference type="PROSITE" id="PS00107">
    <property type="entry name" value="PROTEIN_KINASE_ATP"/>
    <property type="match status" value="1"/>
</dbReference>
<evidence type="ECO:0000256" key="2">
    <source>
        <dbReference type="ARBA" id="ARBA00013203"/>
    </source>
</evidence>
<evidence type="ECO:0000256" key="10">
    <source>
        <dbReference type="ARBA" id="ARBA00051680"/>
    </source>
</evidence>
<dbReference type="GO" id="GO:0005524">
    <property type="term" value="F:ATP binding"/>
    <property type="evidence" value="ECO:0007669"/>
    <property type="project" value="UniProtKB-UniRule"/>
</dbReference>
<dbReference type="InterPro" id="IPR008271">
    <property type="entry name" value="Ser/Thr_kinase_AS"/>
</dbReference>
<dbReference type="Gene3D" id="1.10.510.10">
    <property type="entry name" value="Transferase(Phosphotransferase) domain 1"/>
    <property type="match status" value="1"/>
</dbReference>
<evidence type="ECO:0000256" key="5">
    <source>
        <dbReference type="ARBA" id="ARBA00022741"/>
    </source>
</evidence>
<dbReference type="GO" id="GO:0005737">
    <property type="term" value="C:cytoplasm"/>
    <property type="evidence" value="ECO:0007669"/>
    <property type="project" value="TreeGrafter"/>
</dbReference>
<evidence type="ECO:0000313" key="15">
    <source>
        <dbReference type="Proteomes" id="UP001162131"/>
    </source>
</evidence>
<dbReference type="EMBL" id="CAJZBQ010000058">
    <property type="protein sequence ID" value="CAG9334542.1"/>
    <property type="molecule type" value="Genomic_DNA"/>
</dbReference>
<accession>A0AAU9KMI5</accession>
<name>A0AAU9KMI5_9CILI</name>
<dbReference type="PROSITE" id="PS50011">
    <property type="entry name" value="PROTEIN_KINASE_DOM"/>
    <property type="match status" value="1"/>
</dbReference>
<comment type="catalytic activity">
    <reaction evidence="10">
        <text>L-tyrosyl-[protein] + ATP = O-phospho-L-tyrosyl-[protein] + ADP + H(+)</text>
        <dbReference type="Rhea" id="RHEA:10596"/>
        <dbReference type="Rhea" id="RHEA-COMP:10136"/>
        <dbReference type="Rhea" id="RHEA-COMP:20101"/>
        <dbReference type="ChEBI" id="CHEBI:15378"/>
        <dbReference type="ChEBI" id="CHEBI:30616"/>
        <dbReference type="ChEBI" id="CHEBI:46858"/>
        <dbReference type="ChEBI" id="CHEBI:61978"/>
        <dbReference type="ChEBI" id="CHEBI:456216"/>
        <dbReference type="EC" id="2.7.12.1"/>
    </reaction>
</comment>
<evidence type="ECO:0000256" key="11">
    <source>
        <dbReference type="PROSITE-ProRule" id="PRU10141"/>
    </source>
</evidence>
<dbReference type="InterPro" id="IPR011009">
    <property type="entry name" value="Kinase-like_dom_sf"/>
</dbReference>
<feature type="region of interest" description="Disordered" evidence="12">
    <location>
        <begin position="74"/>
        <end position="98"/>
    </location>
</feature>
<evidence type="ECO:0000313" key="14">
    <source>
        <dbReference type="EMBL" id="CAG9334542.1"/>
    </source>
</evidence>
<organism evidence="14 15">
    <name type="scientific">Blepharisma stoltei</name>
    <dbReference type="NCBI Taxonomy" id="1481888"/>
    <lineage>
        <taxon>Eukaryota</taxon>
        <taxon>Sar</taxon>
        <taxon>Alveolata</taxon>
        <taxon>Ciliophora</taxon>
        <taxon>Postciliodesmatophora</taxon>
        <taxon>Heterotrichea</taxon>
        <taxon>Heterotrichida</taxon>
        <taxon>Blepharismidae</taxon>
        <taxon>Blepharisma</taxon>
    </lineage>
</organism>
<evidence type="ECO:0000256" key="7">
    <source>
        <dbReference type="ARBA" id="ARBA00022840"/>
    </source>
</evidence>
<feature type="domain" description="Protein kinase" evidence="13">
    <location>
        <begin position="210"/>
        <end position="506"/>
    </location>
</feature>
<evidence type="ECO:0000256" key="9">
    <source>
        <dbReference type="ARBA" id="ARBA00049308"/>
    </source>
</evidence>
<dbReference type="InterPro" id="IPR050494">
    <property type="entry name" value="Ser_Thr_dual-spec_kinase"/>
</dbReference>
<keyword evidence="15" id="KW-1185">Reference proteome</keyword>
<dbReference type="PANTHER" id="PTHR24058">
    <property type="entry name" value="DUAL SPECIFICITY PROTEIN KINASE"/>
    <property type="match status" value="1"/>
</dbReference>
<dbReference type="InterPro" id="IPR042521">
    <property type="entry name" value="DYRK"/>
</dbReference>
<protein>
    <recommendedName>
        <fullName evidence="2">dual-specificity kinase</fullName>
        <ecNumber evidence="2">2.7.12.1</ecNumber>
    </recommendedName>
</protein>
<evidence type="ECO:0000256" key="1">
    <source>
        <dbReference type="ARBA" id="ARBA00008867"/>
    </source>
</evidence>
<dbReference type="GO" id="GO:0005856">
    <property type="term" value="C:cytoskeleton"/>
    <property type="evidence" value="ECO:0007669"/>
    <property type="project" value="TreeGrafter"/>
</dbReference>
<dbReference type="CDD" id="cd14210">
    <property type="entry name" value="PKc_DYRK"/>
    <property type="match status" value="1"/>
</dbReference>
<comment type="catalytic activity">
    <reaction evidence="9">
        <text>L-threonyl-[protein] + ATP = O-phospho-L-threonyl-[protein] + ADP + H(+)</text>
        <dbReference type="Rhea" id="RHEA:46608"/>
        <dbReference type="Rhea" id="RHEA-COMP:11060"/>
        <dbReference type="Rhea" id="RHEA-COMP:11605"/>
        <dbReference type="ChEBI" id="CHEBI:15378"/>
        <dbReference type="ChEBI" id="CHEBI:30013"/>
        <dbReference type="ChEBI" id="CHEBI:30616"/>
        <dbReference type="ChEBI" id="CHEBI:61977"/>
        <dbReference type="ChEBI" id="CHEBI:456216"/>
        <dbReference type="EC" id="2.7.12.1"/>
    </reaction>
</comment>
<sequence>MNKYKLQLRLDDERKGSRIPSVSKKQEITPNPPKLVQENHSLIIQKTPKSSRVVPTLPIGKFLSSTNGWINQHSTSRSILPSSKNSSQNTTLISQEESNFSNSSILAPKLLNQTPKNISKIMNSTQKKMKENISDSPNELKLPLSGISVLKQFKSYLNDWEQGEILDYNVIYYIGKHEEKSSSGVGPNHGFDDERGDYKFTIGEHICYRYEISQQLGKGSFGQVFKAYDHKVREFVALKIIRNKTRFHQQGAVEVKILKSLKEYDAQDRYNIVHIKDHFVFRNHLCISFELLSINLYDFLKSNNFQGLSLPLIRRFAYQILQCLKVSNRLGVIHCDLKPENILLKHSNKSSLKVIDFGSSCYENQKLYTYIQSRFYRAPEIMLGIPYTSAIDIWSFGCILVELYTGSPLFAGESEIEQFQCIMEVKGMPPYNVLQQGTRVKMFFDASGYPKITTNSRGRRRYPSSRDLKEILHGTDALFQDFIEKCLEWDPAVRIKAEEALRHPWIVDGASKIPVASTTPKSTEIVKPVHKQKRSFEIHAKSARNSHGGSFLF</sequence>
<proteinExistence type="inferred from homology"/>
<dbReference type="FunFam" id="1.10.510.10:FF:000624">
    <property type="entry name" value="Mitogen-activated protein kinase"/>
    <property type="match status" value="1"/>
</dbReference>